<evidence type="ECO:0000313" key="1">
    <source>
        <dbReference type="EMBL" id="WOK08138.1"/>
    </source>
</evidence>
<organism evidence="1 2">
    <name type="scientific">Imperialibacter roseus</name>
    <dbReference type="NCBI Taxonomy" id="1324217"/>
    <lineage>
        <taxon>Bacteria</taxon>
        <taxon>Pseudomonadati</taxon>
        <taxon>Bacteroidota</taxon>
        <taxon>Cytophagia</taxon>
        <taxon>Cytophagales</taxon>
        <taxon>Flammeovirgaceae</taxon>
        <taxon>Imperialibacter</taxon>
    </lineage>
</organism>
<name>A0ABZ0IUR1_9BACT</name>
<keyword evidence="1" id="KW-0223">Dioxygenase</keyword>
<dbReference type="Gene3D" id="2.60.120.620">
    <property type="entry name" value="q2cbj1_9rhob like domain"/>
    <property type="match status" value="1"/>
</dbReference>
<evidence type="ECO:0000313" key="2">
    <source>
        <dbReference type="Proteomes" id="UP001302349"/>
    </source>
</evidence>
<keyword evidence="1" id="KW-0560">Oxidoreductase</keyword>
<dbReference type="RefSeq" id="WP_317490784.1">
    <property type="nucleotide sequence ID" value="NZ_CP136051.1"/>
</dbReference>
<keyword evidence="2" id="KW-1185">Reference proteome</keyword>
<reference evidence="1 2" key="1">
    <citation type="journal article" date="2023" name="Microbiol. Resour. Announc.">
        <title>Complete Genome Sequence of Imperialibacter roseus strain P4T.</title>
        <authorList>
            <person name="Tizabi D.R."/>
            <person name="Bachvaroff T."/>
            <person name="Hill R.T."/>
        </authorList>
    </citation>
    <scope>NUCLEOTIDE SEQUENCE [LARGE SCALE GENOMIC DNA]</scope>
    <source>
        <strain evidence="1 2">P4T</strain>
    </source>
</reference>
<dbReference type="InterPro" id="IPR008775">
    <property type="entry name" value="Phytyl_CoA_dOase-like"/>
</dbReference>
<dbReference type="Proteomes" id="UP001302349">
    <property type="component" value="Chromosome"/>
</dbReference>
<dbReference type="EMBL" id="CP136051">
    <property type="protein sequence ID" value="WOK08138.1"/>
    <property type="molecule type" value="Genomic_DNA"/>
</dbReference>
<protein>
    <submittedName>
        <fullName evidence="1">Phytanoyl-CoA dioxygenase family protein</fullName>
    </submittedName>
</protein>
<dbReference type="SUPFAM" id="SSF51197">
    <property type="entry name" value="Clavaminate synthase-like"/>
    <property type="match status" value="1"/>
</dbReference>
<accession>A0ABZ0IUR1</accession>
<dbReference type="GO" id="GO:0051213">
    <property type="term" value="F:dioxygenase activity"/>
    <property type="evidence" value="ECO:0007669"/>
    <property type="project" value="UniProtKB-KW"/>
</dbReference>
<gene>
    <name evidence="1" type="ORF">RT717_05755</name>
</gene>
<dbReference type="Pfam" id="PF05721">
    <property type="entry name" value="PhyH"/>
    <property type="match status" value="1"/>
</dbReference>
<sequence length="269" mass="30764">MKARVGFGSIDYKVEGEPFVGRNEVLAKLDDDLTSRRNWHKQGYVIKKFLPSGTYLQFHGGMEELFRKCLSRAGVEVSSNFKSSNYHELVKSNYDLHLKVIEQTKLLQWYDLPIHVSIIEEVVSEIVSVPVRSIKPMNGERVFHFRVVRPGEPDFNPLHRDAWQAENKGAINIYVPLVGSNQNSSLLLAPGSHLWPEHRITRTKEGAVMNGVKFNVPGVIDSQIPINLERPNPGINHVMVFSPYLIHGGAINKNRRTTRISLEMRFWRK</sequence>
<proteinExistence type="predicted"/>